<accession>A0A0T5ZXP5</accession>
<comment type="caution">
    <text evidence="7">The sequence shown here is derived from an EMBL/GenBank/DDBJ whole genome shotgun (WGS) entry which is preliminary data.</text>
</comment>
<keyword evidence="2 7" id="KW-0689">Ribosomal protein</keyword>
<dbReference type="GO" id="GO:0006412">
    <property type="term" value="P:translation"/>
    <property type="evidence" value="ECO:0007669"/>
    <property type="project" value="InterPro"/>
</dbReference>
<comment type="similarity">
    <text evidence="1">Belongs to the bacterial ribosomal protein bL27 family.</text>
</comment>
<dbReference type="InterPro" id="IPR001684">
    <property type="entry name" value="Ribosomal_bL27"/>
</dbReference>
<gene>
    <name evidence="7" type="primary">rpmA</name>
    <name evidence="7" type="ORF">XU08_C0002G0113</name>
</gene>
<dbReference type="PROSITE" id="PS00831">
    <property type="entry name" value="RIBOSOMAL_L27"/>
    <property type="match status" value="1"/>
</dbReference>
<protein>
    <recommendedName>
        <fullName evidence="4">Large ribosomal subunit protein bL27</fullName>
    </recommendedName>
    <alternativeName>
        <fullName evidence="5">50S ribosomal protein L27</fullName>
    </alternativeName>
</protein>
<evidence type="ECO:0000256" key="6">
    <source>
        <dbReference type="SAM" id="MobiDB-lite"/>
    </source>
</evidence>
<dbReference type="PRINTS" id="PR00063">
    <property type="entry name" value="RIBOSOMALL27"/>
</dbReference>
<dbReference type="Gene3D" id="2.40.50.100">
    <property type="match status" value="1"/>
</dbReference>
<sequence>MAHKKAGGSKARQKPRVSGKRLGVKVGSGQKVPAGSIIIRQRGRNVAPGRGAGIGRDFTIFANKEGKVSFSTKQGKKHVSVN</sequence>
<proteinExistence type="inferred from homology"/>
<organism evidence="7 8">
    <name type="scientific">candidate division WWE3 bacterium CSP1-7</name>
    <dbReference type="NCBI Taxonomy" id="1576480"/>
    <lineage>
        <taxon>Bacteria</taxon>
        <taxon>Katanobacteria</taxon>
    </lineage>
</organism>
<evidence type="ECO:0000256" key="1">
    <source>
        <dbReference type="ARBA" id="ARBA00010797"/>
    </source>
</evidence>
<keyword evidence="3" id="KW-0687">Ribonucleoprotein</keyword>
<evidence type="ECO:0000256" key="5">
    <source>
        <dbReference type="ARBA" id="ARBA00035477"/>
    </source>
</evidence>
<reference evidence="7 8" key="1">
    <citation type="submission" date="2015-05" db="EMBL/GenBank/DDBJ databases">
        <title>Critical biogeochemical functions in the subsurface are associated with bacteria from new phyla and little studied lineages.</title>
        <authorList>
            <person name="Hug L.A."/>
            <person name="Thomas B.C."/>
            <person name="Sharon I."/>
            <person name="Brown C.T."/>
            <person name="Sharma R."/>
            <person name="Hettich R.L."/>
            <person name="Wilkins M.J."/>
            <person name="Williams K.H."/>
            <person name="Singh A."/>
            <person name="Banfield J.F."/>
        </authorList>
    </citation>
    <scope>NUCLEOTIDE SEQUENCE [LARGE SCALE GENOMIC DNA]</scope>
    <source>
        <strain evidence="7">CSP1-7</strain>
    </source>
</reference>
<dbReference type="InterPro" id="IPR018261">
    <property type="entry name" value="Ribosomal_bL27_CS"/>
</dbReference>
<feature type="region of interest" description="Disordered" evidence="6">
    <location>
        <begin position="1"/>
        <end position="28"/>
    </location>
</feature>
<name>A0A0T5ZXP5_UNCKA</name>
<dbReference type="GO" id="GO:0022625">
    <property type="term" value="C:cytosolic large ribosomal subunit"/>
    <property type="evidence" value="ECO:0007669"/>
    <property type="project" value="TreeGrafter"/>
</dbReference>
<dbReference type="STRING" id="1576480.XU08_C0002G0113"/>
<dbReference type="Proteomes" id="UP000051297">
    <property type="component" value="Unassembled WGS sequence"/>
</dbReference>
<dbReference type="PATRIC" id="fig|1576480.3.peg.372"/>
<dbReference type="EMBL" id="LDXK01000002">
    <property type="protein sequence ID" value="KRT67554.1"/>
    <property type="molecule type" value="Genomic_DNA"/>
</dbReference>
<evidence type="ECO:0000256" key="2">
    <source>
        <dbReference type="ARBA" id="ARBA00022980"/>
    </source>
</evidence>
<dbReference type="Pfam" id="PF01016">
    <property type="entry name" value="Ribosomal_L27"/>
    <property type="match status" value="1"/>
</dbReference>
<dbReference type="AlphaFoldDB" id="A0A0T5ZXP5"/>
<feature type="compositionally biased region" description="Basic residues" evidence="6">
    <location>
        <begin position="1"/>
        <end position="23"/>
    </location>
</feature>
<evidence type="ECO:0000313" key="8">
    <source>
        <dbReference type="Proteomes" id="UP000051297"/>
    </source>
</evidence>
<evidence type="ECO:0000256" key="4">
    <source>
        <dbReference type="ARBA" id="ARBA00035175"/>
    </source>
</evidence>
<dbReference type="PANTHER" id="PTHR15893">
    <property type="entry name" value="RIBOSOMAL PROTEIN L27"/>
    <property type="match status" value="1"/>
</dbReference>
<evidence type="ECO:0000256" key="3">
    <source>
        <dbReference type="ARBA" id="ARBA00023274"/>
    </source>
</evidence>
<dbReference type="PANTHER" id="PTHR15893:SF0">
    <property type="entry name" value="LARGE RIBOSOMAL SUBUNIT PROTEIN BL27M"/>
    <property type="match status" value="1"/>
</dbReference>
<dbReference type="SUPFAM" id="SSF110324">
    <property type="entry name" value="Ribosomal L27 protein-like"/>
    <property type="match status" value="1"/>
</dbReference>
<evidence type="ECO:0000313" key="7">
    <source>
        <dbReference type="EMBL" id="KRT67554.1"/>
    </source>
</evidence>
<dbReference type="GO" id="GO:0003735">
    <property type="term" value="F:structural constituent of ribosome"/>
    <property type="evidence" value="ECO:0007669"/>
    <property type="project" value="InterPro"/>
</dbReference>